<keyword evidence="3" id="KW-0413">Isomerase</keyword>
<evidence type="ECO:0000256" key="5">
    <source>
        <dbReference type="ARBA" id="ARBA00034617"/>
    </source>
</evidence>
<proteinExistence type="inferred from homology"/>
<dbReference type="PROSITE" id="PS51194">
    <property type="entry name" value="HELICASE_CTER"/>
    <property type="match status" value="1"/>
</dbReference>
<dbReference type="InterPro" id="IPR040450">
    <property type="entry name" value="TFIIF_beta_HTH"/>
</dbReference>
<dbReference type="Gene3D" id="1.10.10.10">
    <property type="entry name" value="Winged helix-like DNA-binding domain superfamily/Winged helix DNA-binding domain"/>
    <property type="match status" value="1"/>
</dbReference>
<dbReference type="Pfam" id="PF16124">
    <property type="entry name" value="RecQ_Zn_bind"/>
    <property type="match status" value="1"/>
</dbReference>
<evidence type="ECO:0000256" key="2">
    <source>
        <dbReference type="ARBA" id="ARBA00023125"/>
    </source>
</evidence>
<evidence type="ECO:0000259" key="8">
    <source>
        <dbReference type="PROSITE" id="PS51194"/>
    </source>
</evidence>
<keyword evidence="2" id="KW-0238">DNA-binding</keyword>
<dbReference type="EC" id="5.6.2.4" evidence="6"/>
<comment type="similarity">
    <text evidence="1">Belongs to the helicase family. RecQ subfamily.</text>
</comment>
<evidence type="ECO:0000256" key="1">
    <source>
        <dbReference type="ARBA" id="ARBA00005446"/>
    </source>
</evidence>
<dbReference type="InterPro" id="IPR036390">
    <property type="entry name" value="WH_DNA-bd_sf"/>
</dbReference>
<dbReference type="GO" id="GO:0005634">
    <property type="term" value="C:nucleus"/>
    <property type="evidence" value="ECO:0007669"/>
    <property type="project" value="TreeGrafter"/>
</dbReference>
<gene>
    <name evidence="9" type="ORF">PACLA_8A067845</name>
</gene>
<dbReference type="PANTHER" id="PTHR13710">
    <property type="entry name" value="DNA HELICASE RECQ FAMILY MEMBER"/>
    <property type="match status" value="1"/>
</dbReference>
<dbReference type="SUPFAM" id="SSF52540">
    <property type="entry name" value="P-loop containing nucleoside triphosphate hydrolases"/>
    <property type="match status" value="1"/>
</dbReference>
<evidence type="ECO:0000313" key="10">
    <source>
        <dbReference type="Proteomes" id="UP001152795"/>
    </source>
</evidence>
<dbReference type="GO" id="GO:0000724">
    <property type="term" value="P:double-strand break repair via homologous recombination"/>
    <property type="evidence" value="ECO:0007669"/>
    <property type="project" value="TreeGrafter"/>
</dbReference>
<dbReference type="InterPro" id="IPR036388">
    <property type="entry name" value="WH-like_DNA-bd_sf"/>
</dbReference>
<dbReference type="GO" id="GO:0005737">
    <property type="term" value="C:cytoplasm"/>
    <property type="evidence" value="ECO:0007669"/>
    <property type="project" value="TreeGrafter"/>
</dbReference>
<keyword evidence="10" id="KW-1185">Reference proteome</keyword>
<dbReference type="AlphaFoldDB" id="A0A6S7I1X1"/>
<feature type="domain" description="Helicase C-terminal" evidence="8">
    <location>
        <begin position="2"/>
        <end position="171"/>
    </location>
</feature>
<organism evidence="9 10">
    <name type="scientific">Paramuricea clavata</name>
    <name type="common">Red gorgonian</name>
    <name type="synonym">Violescent sea-whip</name>
    <dbReference type="NCBI Taxonomy" id="317549"/>
    <lineage>
        <taxon>Eukaryota</taxon>
        <taxon>Metazoa</taxon>
        <taxon>Cnidaria</taxon>
        <taxon>Anthozoa</taxon>
        <taxon>Octocorallia</taxon>
        <taxon>Malacalcyonacea</taxon>
        <taxon>Plexauridae</taxon>
        <taxon>Paramuricea</taxon>
    </lineage>
</organism>
<dbReference type="Pfam" id="PF02270">
    <property type="entry name" value="TFIIF_beta"/>
    <property type="match status" value="1"/>
</dbReference>
<dbReference type="InterPro" id="IPR001650">
    <property type="entry name" value="Helicase_C-like"/>
</dbReference>
<dbReference type="InterPro" id="IPR027417">
    <property type="entry name" value="P-loop_NTPase"/>
</dbReference>
<evidence type="ECO:0000256" key="7">
    <source>
        <dbReference type="ARBA" id="ARBA00044542"/>
    </source>
</evidence>
<dbReference type="GO" id="GO:0043138">
    <property type="term" value="F:3'-5' DNA helicase activity"/>
    <property type="evidence" value="ECO:0007669"/>
    <property type="project" value="UniProtKB-EC"/>
</dbReference>
<dbReference type="PANTHER" id="PTHR13710:SF153">
    <property type="entry name" value="RECQ-LIKE DNA HELICASE BLM"/>
    <property type="match status" value="1"/>
</dbReference>
<dbReference type="GO" id="GO:0003677">
    <property type="term" value="F:DNA binding"/>
    <property type="evidence" value="ECO:0007669"/>
    <property type="project" value="UniProtKB-KW"/>
</dbReference>
<dbReference type="OrthoDB" id="10261556at2759"/>
<evidence type="ECO:0000256" key="6">
    <source>
        <dbReference type="ARBA" id="ARBA00034808"/>
    </source>
</evidence>
<comment type="caution">
    <text evidence="9">The sequence shown here is derived from an EMBL/GenBank/DDBJ whole genome shotgun (WGS) entry which is preliminary data.</text>
</comment>
<evidence type="ECO:0000256" key="3">
    <source>
        <dbReference type="ARBA" id="ARBA00023235"/>
    </source>
</evidence>
<dbReference type="Gene3D" id="3.40.50.300">
    <property type="entry name" value="P-loop containing nucleotide triphosphate hydrolases"/>
    <property type="match status" value="1"/>
</dbReference>
<dbReference type="GO" id="GO:0009378">
    <property type="term" value="F:four-way junction helicase activity"/>
    <property type="evidence" value="ECO:0007669"/>
    <property type="project" value="TreeGrafter"/>
</dbReference>
<dbReference type="SUPFAM" id="SSF46785">
    <property type="entry name" value="Winged helix' DNA-binding domain"/>
    <property type="match status" value="1"/>
</dbReference>
<dbReference type="GO" id="GO:0005694">
    <property type="term" value="C:chromosome"/>
    <property type="evidence" value="ECO:0007669"/>
    <property type="project" value="TreeGrafter"/>
</dbReference>
<evidence type="ECO:0000313" key="9">
    <source>
        <dbReference type="EMBL" id="CAB4012685.1"/>
    </source>
</evidence>
<name>A0A6S7I1X1_PARCT</name>
<accession>A0A6S7I1X1</accession>
<keyword evidence="4" id="KW-0539">Nucleus</keyword>
<dbReference type="Proteomes" id="UP001152795">
    <property type="component" value="Unassembled WGS sequence"/>
</dbReference>
<evidence type="ECO:0000256" key="4">
    <source>
        <dbReference type="ARBA" id="ARBA00023242"/>
    </source>
</evidence>
<sequence>MSIEEHEKKKKQDGKRARADKDYVLELLFKAFERHQYYYLKDLIKITQQPVSKGLPATYYHGQLDHFEKKENAKAWLKGKALIMCATSAFGVGIDKSDVRFVDRNQLLRTISPQTADDQKDYLRSSVNAVISYCMSSICRRQYVLEHFGEVSEVDCKNTCDNCTNPIPALRDYTNEAKLICKCVQEMQTMTPVISIKQVA</sequence>
<comment type="catalytic activity">
    <reaction evidence="5">
        <text>Couples ATP hydrolysis with the unwinding of duplex DNA by translocating in the 3'-5' direction.</text>
        <dbReference type="EC" id="5.6.2.4"/>
    </reaction>
</comment>
<reference evidence="9" key="1">
    <citation type="submission" date="2020-04" db="EMBL/GenBank/DDBJ databases">
        <authorList>
            <person name="Alioto T."/>
            <person name="Alioto T."/>
            <person name="Gomez Garrido J."/>
        </authorList>
    </citation>
    <scope>NUCLEOTIDE SEQUENCE</scope>
    <source>
        <strain evidence="9">A484AB</strain>
    </source>
</reference>
<dbReference type="InterPro" id="IPR032284">
    <property type="entry name" value="RecQ_Zn-bd"/>
</dbReference>
<dbReference type="EMBL" id="CACRXK020007598">
    <property type="protein sequence ID" value="CAB4012685.1"/>
    <property type="molecule type" value="Genomic_DNA"/>
</dbReference>
<protein>
    <recommendedName>
        <fullName evidence="6">DNA 3'-5' helicase</fullName>
        <ecNumber evidence="6">5.6.2.4</ecNumber>
    </recommendedName>
    <alternativeName>
        <fullName evidence="7">DNA 3'-5' helicase BLM</fullName>
    </alternativeName>
</protein>